<dbReference type="Proteomes" id="UP000578531">
    <property type="component" value="Unassembled WGS sequence"/>
</dbReference>
<gene>
    <name evidence="1" type="ORF">HO173_004144</name>
</gene>
<dbReference type="AlphaFoldDB" id="A0A8H6G010"/>
<name>A0A8H6G010_9LECA</name>
<sequence>MVKKAAHVLAIFVGKHGYDTGIQRLQYNQDGFDSPQLAAILQQNNVGPPKLFVKEKKGFGKAFGSYMKGAFSWNADSCALENVDRIKCMA</sequence>
<reference evidence="1 2" key="1">
    <citation type="journal article" date="2020" name="Genomics">
        <title>Complete, high-quality genomes from long-read metagenomic sequencing of two wolf lichen thalli reveals enigmatic genome architecture.</title>
        <authorList>
            <person name="McKenzie S.K."/>
            <person name="Walston R.F."/>
            <person name="Allen J.L."/>
        </authorList>
    </citation>
    <scope>NUCLEOTIDE SEQUENCE [LARGE SCALE GENOMIC DNA]</scope>
    <source>
        <strain evidence="1">WasteWater2</strain>
    </source>
</reference>
<dbReference type="EMBL" id="JACCJC010000012">
    <property type="protein sequence ID" value="KAF6237943.1"/>
    <property type="molecule type" value="Genomic_DNA"/>
</dbReference>
<proteinExistence type="predicted"/>
<keyword evidence="2" id="KW-1185">Reference proteome</keyword>
<organism evidence="1 2">
    <name type="scientific">Letharia columbiana</name>
    <dbReference type="NCBI Taxonomy" id="112416"/>
    <lineage>
        <taxon>Eukaryota</taxon>
        <taxon>Fungi</taxon>
        <taxon>Dikarya</taxon>
        <taxon>Ascomycota</taxon>
        <taxon>Pezizomycotina</taxon>
        <taxon>Lecanoromycetes</taxon>
        <taxon>OSLEUM clade</taxon>
        <taxon>Lecanoromycetidae</taxon>
        <taxon>Lecanorales</taxon>
        <taxon>Lecanorineae</taxon>
        <taxon>Parmeliaceae</taxon>
        <taxon>Letharia</taxon>
    </lineage>
</organism>
<protein>
    <submittedName>
        <fullName evidence="1">Uncharacterized protein</fullName>
    </submittedName>
</protein>
<dbReference type="GeneID" id="59285809"/>
<dbReference type="RefSeq" id="XP_037167261.1">
    <property type="nucleotide sequence ID" value="XM_037306068.1"/>
</dbReference>
<comment type="caution">
    <text evidence="1">The sequence shown here is derived from an EMBL/GenBank/DDBJ whole genome shotgun (WGS) entry which is preliminary data.</text>
</comment>
<evidence type="ECO:0000313" key="2">
    <source>
        <dbReference type="Proteomes" id="UP000578531"/>
    </source>
</evidence>
<accession>A0A8H6G010</accession>
<evidence type="ECO:0000313" key="1">
    <source>
        <dbReference type="EMBL" id="KAF6237943.1"/>
    </source>
</evidence>